<comment type="caution">
    <text evidence="1">The sequence shown here is derived from an EMBL/GenBank/DDBJ whole genome shotgun (WGS) entry which is preliminary data.</text>
</comment>
<reference evidence="1 2" key="1">
    <citation type="submission" date="2019-04" db="EMBL/GenBank/DDBJ databases">
        <title>Streptomyces piniterrae sp. nov., a heliquinomycin-producing actinomycete isolated from rhizosphere soil of Pinus yunnanensis.</title>
        <authorList>
            <person name="Zhuang X."/>
            <person name="Zhao J."/>
        </authorList>
    </citation>
    <scope>NUCLEOTIDE SEQUENCE [LARGE SCALE GENOMIC DNA]</scope>
    <source>
        <strain evidence="2">jys28</strain>
    </source>
</reference>
<evidence type="ECO:0000313" key="1">
    <source>
        <dbReference type="EMBL" id="TJZ52800.1"/>
    </source>
</evidence>
<name>A0A4U0NFI5_9ACTN</name>
<protein>
    <submittedName>
        <fullName evidence="1">DUF2993 domain-containing protein</fullName>
    </submittedName>
</protein>
<dbReference type="RefSeq" id="WP_136740815.1">
    <property type="nucleotide sequence ID" value="NZ_SUMB01000005.1"/>
</dbReference>
<keyword evidence="2" id="KW-1185">Reference proteome</keyword>
<evidence type="ECO:0000313" key="2">
    <source>
        <dbReference type="Proteomes" id="UP000308697"/>
    </source>
</evidence>
<proteinExistence type="predicted"/>
<dbReference type="Proteomes" id="UP000308697">
    <property type="component" value="Unassembled WGS sequence"/>
</dbReference>
<gene>
    <name evidence="1" type="ORF">FCH28_16560</name>
</gene>
<dbReference type="InterPro" id="IPR021373">
    <property type="entry name" value="DUF2993"/>
</dbReference>
<accession>A0A4U0NFI5</accession>
<sequence>MRALRALLFIVVIVTVLLVVGDRVAVNLAEDKAADKIRSSQGLDRTPNVTIKGFPFLTQVLGRRLTEVDAELTGIEASAGGHSLRVESLSAQFHDVELGSDYTSVKSAASATGNARISYADLTKAAGGGVKISYAGQKNGRSQVKISPNLPVLSSLEVTGSITTVNGNTVRLRADSVPMMCKAVPGCESKVRGQTDHDWKLDQLPGNLRLERVVTMRDGISIAASGENVQMPG</sequence>
<dbReference type="Pfam" id="PF11209">
    <property type="entry name" value="LmeA"/>
    <property type="match status" value="1"/>
</dbReference>
<dbReference type="OrthoDB" id="3215846at2"/>
<dbReference type="EMBL" id="SUMB01000005">
    <property type="protein sequence ID" value="TJZ52800.1"/>
    <property type="molecule type" value="Genomic_DNA"/>
</dbReference>
<organism evidence="1 2">
    <name type="scientific">Streptomyces piniterrae</name>
    <dbReference type="NCBI Taxonomy" id="2571125"/>
    <lineage>
        <taxon>Bacteria</taxon>
        <taxon>Bacillati</taxon>
        <taxon>Actinomycetota</taxon>
        <taxon>Actinomycetes</taxon>
        <taxon>Kitasatosporales</taxon>
        <taxon>Streptomycetaceae</taxon>
        <taxon>Streptomyces</taxon>
    </lineage>
</organism>
<dbReference type="AlphaFoldDB" id="A0A4U0NFI5"/>